<dbReference type="EMBL" id="PYVU01000045">
    <property type="protein sequence ID" value="PTB96571.1"/>
    <property type="molecule type" value="Genomic_DNA"/>
</dbReference>
<dbReference type="AlphaFoldDB" id="A0A2T4DRW1"/>
<feature type="region of interest" description="Disordered" evidence="1">
    <location>
        <begin position="270"/>
        <end position="291"/>
    </location>
</feature>
<name>A0A2T4DRW1_9BACT</name>
<evidence type="ECO:0000313" key="3">
    <source>
        <dbReference type="Proteomes" id="UP000240608"/>
    </source>
</evidence>
<reference evidence="2 3" key="1">
    <citation type="submission" date="2018-03" db="EMBL/GenBank/DDBJ databases">
        <title>Cross-interface Injection: A General Nanoliter Liquid Handling Method Applied to Single Cells Genome Amplification Automated Nanoliter Liquid Handling Applied to Single Cell Multiple Displacement Amplification.</title>
        <authorList>
            <person name="Yun J."/>
            <person name="Xu P."/>
            <person name="Xu J."/>
            <person name="Dai X."/>
            <person name="Wang Y."/>
            <person name="Zheng X."/>
            <person name="Cao C."/>
            <person name="Yi Q."/>
            <person name="Zhu Y."/>
            <person name="Wang L."/>
            <person name="Dong Z."/>
            <person name="Huang Y."/>
            <person name="Huang L."/>
            <person name="Du W."/>
        </authorList>
    </citation>
    <scope>NUCLEOTIDE SEQUENCE [LARGE SCALE GENOMIC DNA]</scope>
    <source>
        <strain evidence="2 3">Z-D1-2</strain>
    </source>
</reference>
<protein>
    <submittedName>
        <fullName evidence="2">Uncharacterized protein</fullName>
    </submittedName>
</protein>
<proteinExistence type="predicted"/>
<organism evidence="2 3">
    <name type="scientific">Marivirga lumbricoides</name>
    <dbReference type="NCBI Taxonomy" id="1046115"/>
    <lineage>
        <taxon>Bacteria</taxon>
        <taxon>Pseudomonadati</taxon>
        <taxon>Bacteroidota</taxon>
        <taxon>Cytophagia</taxon>
        <taxon>Cytophagales</taxon>
        <taxon>Marivirgaceae</taxon>
        <taxon>Marivirga</taxon>
    </lineage>
</organism>
<comment type="caution">
    <text evidence="2">The sequence shown here is derived from an EMBL/GenBank/DDBJ whole genome shotgun (WGS) entry which is preliminary data.</text>
</comment>
<accession>A0A2T4DRW1</accession>
<sequence length="291" mass="33878">MDQDLFFNVLTFDWPKEPVTLYFSNESNDRCQDLYFSLFPNEAESLFPGLVRNSTNTLHTTFGYPAEGFQPLSIDLKNENQDFVKRYYNHQINYYFRKIAKKIVRTGFVNENQVWLKTSVGGTDLYDVYEKFSLKVQISLISDYPELVLSYDGQSKISKQSVAELIQTISPKCFNRVLHGKSLYKWEKCQENEFIDPENCYPVINKDLEAALGIPFGLPLRDNRYPVYLSYIKGFYCKYLNQPKFKKLIPLHKSGFLSVVPSRIDSTSEESNQLLFGNNQPDTTQNMRSKD</sequence>
<dbReference type="Proteomes" id="UP000240608">
    <property type="component" value="Unassembled WGS sequence"/>
</dbReference>
<evidence type="ECO:0000313" key="2">
    <source>
        <dbReference type="EMBL" id="PTB96571.1"/>
    </source>
</evidence>
<evidence type="ECO:0000256" key="1">
    <source>
        <dbReference type="SAM" id="MobiDB-lite"/>
    </source>
</evidence>
<gene>
    <name evidence="2" type="ORF">C9994_06845</name>
</gene>